<proteinExistence type="predicted"/>
<organism evidence="1 2">
    <name type="scientific">Dongia rigui</name>
    <dbReference type="NCBI Taxonomy" id="940149"/>
    <lineage>
        <taxon>Bacteria</taxon>
        <taxon>Pseudomonadati</taxon>
        <taxon>Pseudomonadota</taxon>
        <taxon>Alphaproteobacteria</taxon>
        <taxon>Rhodospirillales</taxon>
        <taxon>Dongiaceae</taxon>
        <taxon>Dongia</taxon>
    </lineage>
</organism>
<accession>A0ABU5E235</accession>
<comment type="caution">
    <text evidence="1">The sequence shown here is derived from an EMBL/GenBank/DDBJ whole genome shotgun (WGS) entry which is preliminary data.</text>
</comment>
<keyword evidence="2" id="KW-1185">Reference proteome</keyword>
<protein>
    <recommendedName>
        <fullName evidence="3">Anti-sigma factor NepR domain-containing protein</fullName>
    </recommendedName>
</protein>
<dbReference type="RefSeq" id="WP_320502104.1">
    <property type="nucleotide sequence ID" value="NZ_JAXCLX010000003.1"/>
</dbReference>
<gene>
    <name evidence="1" type="ORF">SMD31_16945</name>
</gene>
<evidence type="ECO:0000313" key="1">
    <source>
        <dbReference type="EMBL" id="MDY0873630.1"/>
    </source>
</evidence>
<evidence type="ECO:0008006" key="3">
    <source>
        <dbReference type="Google" id="ProtNLM"/>
    </source>
</evidence>
<reference evidence="1 2" key="1">
    <citation type="journal article" date="2013" name="Antonie Van Leeuwenhoek">
        <title>Dongia rigui sp. nov., isolated from freshwater of a large wetland in Korea.</title>
        <authorList>
            <person name="Baik K.S."/>
            <person name="Hwang Y.M."/>
            <person name="Choi J.S."/>
            <person name="Kwon J."/>
            <person name="Seong C.N."/>
        </authorList>
    </citation>
    <scope>NUCLEOTIDE SEQUENCE [LARGE SCALE GENOMIC DNA]</scope>
    <source>
        <strain evidence="1 2">04SU4-P</strain>
    </source>
</reference>
<name>A0ABU5E235_9PROT</name>
<dbReference type="Proteomes" id="UP001271769">
    <property type="component" value="Unassembled WGS sequence"/>
</dbReference>
<sequence>MKDSRKGMGLHASGTIAANDASTVSDGTVGSDEQILTSPAFDRWLERQMQTLFAACEEPADPKLVELIRQAFPPGRGKVTE</sequence>
<evidence type="ECO:0000313" key="2">
    <source>
        <dbReference type="Proteomes" id="UP001271769"/>
    </source>
</evidence>
<dbReference type="EMBL" id="JAXCLX010000003">
    <property type="protein sequence ID" value="MDY0873630.1"/>
    <property type="molecule type" value="Genomic_DNA"/>
</dbReference>